<organism evidence="2 3">
    <name type="scientific">Deinococcus ficus</name>
    <dbReference type="NCBI Taxonomy" id="317577"/>
    <lineage>
        <taxon>Bacteria</taxon>
        <taxon>Thermotogati</taxon>
        <taxon>Deinococcota</taxon>
        <taxon>Deinococci</taxon>
        <taxon>Deinococcales</taxon>
        <taxon>Deinococcaceae</taxon>
        <taxon>Deinococcus</taxon>
    </lineage>
</organism>
<evidence type="ECO:0000256" key="1">
    <source>
        <dbReference type="SAM" id="Phobius"/>
    </source>
</evidence>
<dbReference type="KEGG" id="dfc:DFI_03585"/>
<name>A0A221SU78_9DEIO</name>
<evidence type="ECO:0000313" key="3">
    <source>
        <dbReference type="Proteomes" id="UP000259030"/>
    </source>
</evidence>
<feature type="transmembrane region" description="Helical" evidence="1">
    <location>
        <begin position="88"/>
        <end position="110"/>
    </location>
</feature>
<keyword evidence="1" id="KW-0812">Transmembrane</keyword>
<reference evidence="2 3" key="1">
    <citation type="submission" date="2017-05" db="EMBL/GenBank/DDBJ databases">
        <title>The complete genome sequence of Deinococcus ficus isolated from the rhizosphere of the Ficus religiosa L. in Taiwan.</title>
        <authorList>
            <person name="Wu K.-M."/>
            <person name="Liao T.-L."/>
            <person name="Liu Y.-M."/>
            <person name="Young C.-C."/>
            <person name="Tsai S.-F."/>
        </authorList>
    </citation>
    <scope>NUCLEOTIDE SEQUENCE [LARGE SCALE GENOMIC DNA]</scope>
    <source>
        <strain evidence="2 3">CC-FR2-10</strain>
    </source>
</reference>
<dbReference type="Proteomes" id="UP000259030">
    <property type="component" value="Chromosome"/>
</dbReference>
<sequence>MADPTTSVLSAMITPAVLITGAASLLLSTSSRLGRATDRVRALTRRFEELVNVENPSAVPLARAEKRLIVHQLPQLTRRTRYLHRAMTALYLSIGLLVLTSLLIGGLDLLRIGGLTVLPVVTALLGALALAYGATLLSYEAGISASTTREEMTFLSDLSRHYADLYDEK</sequence>
<feature type="transmembrane region" description="Helical" evidence="1">
    <location>
        <begin position="6"/>
        <end position="27"/>
    </location>
</feature>
<evidence type="ECO:0000313" key="2">
    <source>
        <dbReference type="EMBL" id="ASN80219.1"/>
    </source>
</evidence>
<dbReference type="RefSeq" id="WP_027461969.1">
    <property type="nucleotide sequence ID" value="NZ_BNAK01000005.1"/>
</dbReference>
<gene>
    <name evidence="2" type="ORF">DFI_03585</name>
</gene>
<accession>A0A221SU78</accession>
<evidence type="ECO:0008006" key="4">
    <source>
        <dbReference type="Google" id="ProtNLM"/>
    </source>
</evidence>
<keyword evidence="1" id="KW-0472">Membrane</keyword>
<keyword evidence="1" id="KW-1133">Transmembrane helix</keyword>
<proteinExistence type="predicted"/>
<keyword evidence="3" id="KW-1185">Reference proteome</keyword>
<dbReference type="STRING" id="317577.GCA_000419625_00423"/>
<protein>
    <recommendedName>
        <fullName evidence="4">DUF2721 domain-containing protein</fullName>
    </recommendedName>
</protein>
<dbReference type="EMBL" id="CP021081">
    <property type="protein sequence ID" value="ASN80219.1"/>
    <property type="molecule type" value="Genomic_DNA"/>
</dbReference>
<dbReference type="Pfam" id="PF11026">
    <property type="entry name" value="DUF2721"/>
    <property type="match status" value="1"/>
</dbReference>
<dbReference type="InterPro" id="IPR021279">
    <property type="entry name" value="DUF2721"/>
</dbReference>
<feature type="transmembrane region" description="Helical" evidence="1">
    <location>
        <begin position="116"/>
        <end position="139"/>
    </location>
</feature>
<dbReference type="AlphaFoldDB" id="A0A221SU78"/>